<dbReference type="InterPro" id="IPR036909">
    <property type="entry name" value="Cyt_c-like_dom_sf"/>
</dbReference>
<dbReference type="GO" id="GO:0020037">
    <property type="term" value="F:heme binding"/>
    <property type="evidence" value="ECO:0007669"/>
    <property type="project" value="InterPro"/>
</dbReference>
<dbReference type="Gene3D" id="1.10.760.10">
    <property type="entry name" value="Cytochrome c-like domain"/>
    <property type="match status" value="2"/>
</dbReference>
<feature type="binding site" description="covalent" evidence="8">
    <location>
        <position position="146"/>
    </location>
    <ligand>
        <name>heme c</name>
        <dbReference type="ChEBI" id="CHEBI:61717"/>
        <label>2</label>
    </ligand>
</feature>
<keyword evidence="7 9" id="KW-0408">Iron</keyword>
<dbReference type="InterPro" id="IPR050597">
    <property type="entry name" value="Cytochrome_c_Oxidase_Subunit"/>
</dbReference>
<dbReference type="Proteomes" id="UP000248259">
    <property type="component" value="Unassembled WGS sequence"/>
</dbReference>
<dbReference type="PROSITE" id="PS51007">
    <property type="entry name" value="CYTC"/>
    <property type="match status" value="2"/>
</dbReference>
<evidence type="ECO:0000256" key="10">
    <source>
        <dbReference type="SAM" id="SignalP"/>
    </source>
</evidence>
<keyword evidence="2" id="KW-0813">Transport</keyword>
<evidence type="ECO:0000256" key="3">
    <source>
        <dbReference type="ARBA" id="ARBA00022617"/>
    </source>
</evidence>
<evidence type="ECO:0000313" key="12">
    <source>
        <dbReference type="EMBL" id="PZA14920.1"/>
    </source>
</evidence>
<accession>A0A323UTC9</accession>
<evidence type="ECO:0000256" key="8">
    <source>
        <dbReference type="PIRSR" id="PIRSR000005-1"/>
    </source>
</evidence>
<keyword evidence="4 9" id="KW-0479">Metal-binding</keyword>
<feature type="binding site" description="axial binding residue" evidence="9">
    <location>
        <position position="101"/>
    </location>
    <ligand>
        <name>heme c</name>
        <dbReference type="ChEBI" id="CHEBI:61717"/>
        <label>1</label>
    </ligand>
    <ligandPart>
        <name>Fe</name>
        <dbReference type="ChEBI" id="CHEBI:18248"/>
    </ligandPart>
</feature>
<dbReference type="GO" id="GO:0042597">
    <property type="term" value="C:periplasmic space"/>
    <property type="evidence" value="ECO:0007669"/>
    <property type="project" value="UniProtKB-SubCell"/>
</dbReference>
<protein>
    <submittedName>
        <fullName evidence="12">Cytochrome c4</fullName>
    </submittedName>
</protein>
<feature type="domain" description="Cytochrome c" evidence="11">
    <location>
        <begin position="133"/>
        <end position="213"/>
    </location>
</feature>
<evidence type="ECO:0000256" key="9">
    <source>
        <dbReference type="PIRSR" id="PIRSR000005-2"/>
    </source>
</evidence>
<evidence type="ECO:0000256" key="1">
    <source>
        <dbReference type="ARBA" id="ARBA00004418"/>
    </source>
</evidence>
<feature type="binding site" description="covalent" evidence="8">
    <location>
        <position position="58"/>
    </location>
    <ligand>
        <name>heme c</name>
        <dbReference type="ChEBI" id="CHEBI:61717"/>
        <label>1</label>
    </ligand>
</feature>
<feature type="binding site" description="covalent" evidence="8">
    <location>
        <position position="149"/>
    </location>
    <ligand>
        <name>heme c</name>
        <dbReference type="ChEBI" id="CHEBI:61717"/>
        <label>2</label>
    </ligand>
</feature>
<keyword evidence="3 8" id="KW-0349">Heme</keyword>
<feature type="binding site" description="covalent" evidence="8">
    <location>
        <position position="61"/>
    </location>
    <ligand>
        <name>heme c</name>
        <dbReference type="ChEBI" id="CHEBI:61717"/>
        <label>1</label>
    </ligand>
</feature>
<proteinExistence type="predicted"/>
<evidence type="ECO:0000256" key="4">
    <source>
        <dbReference type="ARBA" id="ARBA00022723"/>
    </source>
</evidence>
<keyword evidence="6" id="KW-0249">Electron transport</keyword>
<evidence type="ECO:0000256" key="5">
    <source>
        <dbReference type="ARBA" id="ARBA00022764"/>
    </source>
</evidence>
<comment type="subcellular location">
    <subcellularLocation>
        <location evidence="1">Periplasm</location>
    </subcellularLocation>
</comment>
<feature type="domain" description="Cytochrome c" evidence="11">
    <location>
        <begin position="38"/>
        <end position="124"/>
    </location>
</feature>
<feature type="binding site" description="axial binding residue" evidence="9">
    <location>
        <position position="190"/>
    </location>
    <ligand>
        <name>heme c</name>
        <dbReference type="ChEBI" id="CHEBI:61717"/>
        <label>2</label>
    </ligand>
    <ligandPart>
        <name>Fe</name>
        <dbReference type="ChEBI" id="CHEBI:18248"/>
    </ligandPart>
</feature>
<dbReference type="PANTHER" id="PTHR33751">
    <property type="entry name" value="CBB3-TYPE CYTOCHROME C OXIDASE SUBUNIT FIXP"/>
    <property type="match status" value="1"/>
</dbReference>
<evidence type="ECO:0000256" key="2">
    <source>
        <dbReference type="ARBA" id="ARBA00022448"/>
    </source>
</evidence>
<feature type="binding site" description="axial binding residue" evidence="9">
    <location>
        <position position="62"/>
    </location>
    <ligand>
        <name>heme c</name>
        <dbReference type="ChEBI" id="CHEBI:61717"/>
        <label>1</label>
    </ligand>
    <ligandPart>
        <name>Fe</name>
        <dbReference type="ChEBI" id="CHEBI:18248"/>
    </ligandPart>
</feature>
<dbReference type="GO" id="GO:0009055">
    <property type="term" value="F:electron transfer activity"/>
    <property type="evidence" value="ECO:0007669"/>
    <property type="project" value="InterPro"/>
</dbReference>
<evidence type="ECO:0000313" key="13">
    <source>
        <dbReference type="Proteomes" id="UP000248259"/>
    </source>
</evidence>
<feature type="binding site" description="axial binding residue" evidence="9">
    <location>
        <position position="150"/>
    </location>
    <ligand>
        <name>heme c</name>
        <dbReference type="ChEBI" id="CHEBI:61717"/>
        <label>2</label>
    </ligand>
    <ligandPart>
        <name>Fe</name>
        <dbReference type="ChEBI" id="CHEBI:18248"/>
    </ligandPart>
</feature>
<dbReference type="AlphaFoldDB" id="A0A323UTC9"/>
<dbReference type="Pfam" id="PF00034">
    <property type="entry name" value="Cytochrom_C"/>
    <property type="match status" value="1"/>
</dbReference>
<dbReference type="SUPFAM" id="SSF46626">
    <property type="entry name" value="Cytochrome c"/>
    <property type="match status" value="2"/>
</dbReference>
<feature type="chain" id="PRO_5016401499" evidence="10">
    <location>
        <begin position="24"/>
        <end position="213"/>
    </location>
</feature>
<dbReference type="GO" id="GO:0005506">
    <property type="term" value="F:iron ion binding"/>
    <property type="evidence" value="ECO:0007669"/>
    <property type="project" value="InterPro"/>
</dbReference>
<feature type="signal peptide" evidence="10">
    <location>
        <begin position="1"/>
        <end position="23"/>
    </location>
</feature>
<gene>
    <name evidence="12" type="ORF">DNK49_19440</name>
</gene>
<dbReference type="InterPro" id="IPR024167">
    <property type="entry name" value="Cytochrome_c4-like"/>
</dbReference>
<keyword evidence="5" id="KW-0574">Periplasm</keyword>
<evidence type="ECO:0000259" key="11">
    <source>
        <dbReference type="PROSITE" id="PS51007"/>
    </source>
</evidence>
<dbReference type="OrthoDB" id="5295860at2"/>
<keyword evidence="10" id="KW-0732">Signal</keyword>
<sequence>MLRTFLNVSVALVALSGAALVSAAPAGETAAAMLARLEAAPAGLPAVRDEGRKAAFFCANCHGETGVSRYPEVPNLAGQNPVYVLNQIEAFLSGKRKDPFMQGLMKVLSEHDKAAISLYYASEPVTPVAQPGARAAEGAALYAKLCARCHQDDARGGEAFPRLAGQQREYLRISLNRYLKQTGERFYAPMTAAVMQLGESNIDAVADHLAALK</sequence>
<name>A0A323UTC9_9RHOO</name>
<reference evidence="12 13" key="1">
    <citation type="submission" date="2018-06" db="EMBL/GenBank/DDBJ databases">
        <title>Azoarcus communis strain SWub3 genome.</title>
        <authorList>
            <person name="Zorraquino Salvo V."/>
            <person name="Toubiana D."/>
            <person name="Blumwald E."/>
        </authorList>
    </citation>
    <scope>NUCLEOTIDE SEQUENCE [LARGE SCALE GENOMIC DNA]</scope>
    <source>
        <strain evidence="12 13">SWub3</strain>
    </source>
</reference>
<dbReference type="PIRSF" id="PIRSF000005">
    <property type="entry name" value="Cytochrome_c4"/>
    <property type="match status" value="1"/>
</dbReference>
<dbReference type="PANTHER" id="PTHR33751:SF9">
    <property type="entry name" value="CYTOCHROME C4"/>
    <property type="match status" value="1"/>
</dbReference>
<comment type="caution">
    <text evidence="12">The sequence shown here is derived from an EMBL/GenBank/DDBJ whole genome shotgun (WGS) entry which is preliminary data.</text>
</comment>
<evidence type="ECO:0000256" key="7">
    <source>
        <dbReference type="ARBA" id="ARBA00023004"/>
    </source>
</evidence>
<dbReference type="EMBL" id="QKOE01000020">
    <property type="protein sequence ID" value="PZA14920.1"/>
    <property type="molecule type" value="Genomic_DNA"/>
</dbReference>
<keyword evidence="13" id="KW-1185">Reference proteome</keyword>
<evidence type="ECO:0000256" key="6">
    <source>
        <dbReference type="ARBA" id="ARBA00022982"/>
    </source>
</evidence>
<comment type="PTM">
    <text evidence="8">Binds 2 heme c groups covalently per subunit.</text>
</comment>
<dbReference type="InterPro" id="IPR009056">
    <property type="entry name" value="Cyt_c-like_dom"/>
</dbReference>
<organism evidence="12 13">
    <name type="scientific">Parazoarcus communis SWub3 = DSM 12120</name>
    <dbReference type="NCBI Taxonomy" id="1121029"/>
    <lineage>
        <taxon>Bacteria</taxon>
        <taxon>Pseudomonadati</taxon>
        <taxon>Pseudomonadota</taxon>
        <taxon>Betaproteobacteria</taxon>
        <taxon>Rhodocyclales</taxon>
        <taxon>Zoogloeaceae</taxon>
        <taxon>Parazoarcus</taxon>
    </lineage>
</organism>